<keyword evidence="1" id="KW-0472">Membrane</keyword>
<proteinExistence type="predicted"/>
<evidence type="ECO:0000313" key="2">
    <source>
        <dbReference type="EMBL" id="MDQ0255538.1"/>
    </source>
</evidence>
<evidence type="ECO:0008006" key="4">
    <source>
        <dbReference type="Google" id="ProtNLM"/>
    </source>
</evidence>
<sequence length="58" mass="6934">MEVIRDIANNLMGYADIPTIIVGLIVLYFIWRVYRKIAYYLFILFTVANLIRWSAIFF</sequence>
<gene>
    <name evidence="2" type="ORF">J2S74_002920</name>
</gene>
<feature type="transmembrane region" description="Helical" evidence="1">
    <location>
        <begin position="37"/>
        <end position="55"/>
    </location>
</feature>
<keyword evidence="1" id="KW-1133">Transmembrane helix</keyword>
<accession>A0ABT9ZWC7</accession>
<reference evidence="2 3" key="1">
    <citation type="submission" date="2023-07" db="EMBL/GenBank/DDBJ databases">
        <title>Genomic Encyclopedia of Type Strains, Phase IV (KMG-IV): sequencing the most valuable type-strain genomes for metagenomic binning, comparative biology and taxonomic classification.</title>
        <authorList>
            <person name="Goeker M."/>
        </authorList>
    </citation>
    <scope>NUCLEOTIDE SEQUENCE [LARGE SCALE GENOMIC DNA]</scope>
    <source>
        <strain evidence="2 3">DSM 9768</strain>
    </source>
</reference>
<protein>
    <recommendedName>
        <fullName evidence="4">TIGR00159 family protein</fullName>
    </recommendedName>
</protein>
<name>A0ABT9ZWC7_9BACI</name>
<dbReference type="Proteomes" id="UP001230005">
    <property type="component" value="Unassembled WGS sequence"/>
</dbReference>
<comment type="caution">
    <text evidence="2">The sequence shown here is derived from an EMBL/GenBank/DDBJ whole genome shotgun (WGS) entry which is preliminary data.</text>
</comment>
<keyword evidence="3" id="KW-1185">Reference proteome</keyword>
<dbReference type="EMBL" id="JAUSUG010000011">
    <property type="protein sequence ID" value="MDQ0255538.1"/>
    <property type="molecule type" value="Genomic_DNA"/>
</dbReference>
<evidence type="ECO:0000313" key="3">
    <source>
        <dbReference type="Proteomes" id="UP001230005"/>
    </source>
</evidence>
<evidence type="ECO:0000256" key="1">
    <source>
        <dbReference type="SAM" id="Phobius"/>
    </source>
</evidence>
<feature type="transmembrane region" description="Helical" evidence="1">
    <location>
        <begin position="12"/>
        <end position="31"/>
    </location>
</feature>
<dbReference type="RefSeq" id="WP_307326482.1">
    <property type="nucleotide sequence ID" value="NZ_JAUSUG010000011.1"/>
</dbReference>
<organism evidence="2 3">
    <name type="scientific">Evansella vedderi</name>
    <dbReference type="NCBI Taxonomy" id="38282"/>
    <lineage>
        <taxon>Bacteria</taxon>
        <taxon>Bacillati</taxon>
        <taxon>Bacillota</taxon>
        <taxon>Bacilli</taxon>
        <taxon>Bacillales</taxon>
        <taxon>Bacillaceae</taxon>
        <taxon>Evansella</taxon>
    </lineage>
</organism>
<keyword evidence="1" id="KW-0812">Transmembrane</keyword>